<gene>
    <name evidence="4" type="ORF">B0I71DRAFT_135938</name>
    <name evidence="3" type="ORF">YALI1_B00525g</name>
</gene>
<reference evidence="4 6" key="2">
    <citation type="submission" date="2018-07" db="EMBL/GenBank/DDBJ databases">
        <title>Draft Genome Assemblies for Five Robust Yarrowia lipolytica Strains Exhibiting High Lipid Production and Pentose Sugar Utilization and Sugar Alcohol Secretion from Undetoxified Lignocellulosic Biomass Hydrolysates.</title>
        <authorList>
            <consortium name="DOE Joint Genome Institute"/>
            <person name="Walker C."/>
            <person name="Ryu S."/>
            <person name="Na H."/>
            <person name="Zane M."/>
            <person name="LaButti K."/>
            <person name="Lipzen A."/>
            <person name="Haridas S."/>
            <person name="Barry K."/>
            <person name="Grigoriev I.V."/>
            <person name="Quarterman J."/>
            <person name="Slininger P."/>
            <person name="Dien B."/>
            <person name="Trinh C.T."/>
        </authorList>
    </citation>
    <scope>NUCLEOTIDE SEQUENCE [LARGE SCALE GENOMIC DNA]</scope>
    <source>
        <strain evidence="4 6">YB392</strain>
    </source>
</reference>
<organism evidence="3 5">
    <name type="scientific">Yarrowia lipolytica</name>
    <name type="common">Candida lipolytica</name>
    <dbReference type="NCBI Taxonomy" id="4952"/>
    <lineage>
        <taxon>Eukaryota</taxon>
        <taxon>Fungi</taxon>
        <taxon>Dikarya</taxon>
        <taxon>Ascomycota</taxon>
        <taxon>Saccharomycotina</taxon>
        <taxon>Dipodascomycetes</taxon>
        <taxon>Dipodascales</taxon>
        <taxon>Dipodascales incertae sedis</taxon>
        <taxon>Yarrowia</taxon>
    </lineage>
</organism>
<accession>A0A1D8N5U0</accession>
<dbReference type="PROSITE" id="PS50005">
    <property type="entry name" value="TPR"/>
    <property type="match status" value="1"/>
</dbReference>
<evidence type="ECO:0000313" key="3">
    <source>
        <dbReference type="EMBL" id="AOW00997.1"/>
    </source>
</evidence>
<evidence type="ECO:0000313" key="6">
    <source>
        <dbReference type="Proteomes" id="UP000256601"/>
    </source>
</evidence>
<dbReference type="Pfam" id="PF13432">
    <property type="entry name" value="TPR_16"/>
    <property type="match status" value="2"/>
</dbReference>
<proteinExistence type="predicted"/>
<evidence type="ECO:0000256" key="2">
    <source>
        <dbReference type="SAM" id="MobiDB-lite"/>
    </source>
</evidence>
<keyword evidence="1" id="KW-0802">TPR repeat</keyword>
<dbReference type="Proteomes" id="UP000256601">
    <property type="component" value="Unassembled WGS sequence"/>
</dbReference>
<evidence type="ECO:0000313" key="5">
    <source>
        <dbReference type="Proteomes" id="UP000182444"/>
    </source>
</evidence>
<feature type="compositionally biased region" description="Gly residues" evidence="2">
    <location>
        <begin position="54"/>
        <end position="64"/>
    </location>
</feature>
<evidence type="ECO:0000313" key="4">
    <source>
        <dbReference type="EMBL" id="RDW23458.1"/>
    </source>
</evidence>
<dbReference type="Gene3D" id="1.25.40.10">
    <property type="entry name" value="Tetratricopeptide repeat domain"/>
    <property type="match status" value="3"/>
</dbReference>
<dbReference type="AlphaFoldDB" id="A0A1D8N5U0"/>
<dbReference type="VEuPathDB" id="FungiDB:YALI1_B00525g"/>
<dbReference type="PANTHER" id="PTHR23082:SF0">
    <property type="entry name" value="GENERAL TRANSCRIPTION FACTOR 3C POLYPEPTIDE 3"/>
    <property type="match status" value="1"/>
</dbReference>
<dbReference type="SMART" id="SM00028">
    <property type="entry name" value="TPR"/>
    <property type="match status" value="7"/>
</dbReference>
<dbReference type="Proteomes" id="UP000182444">
    <property type="component" value="Chromosome 1B"/>
</dbReference>
<dbReference type="PANTHER" id="PTHR23082">
    <property type="entry name" value="TRANSCRIPTION INITIATION FACTOR IIIC TFIIIC , POLYPEPTIDE 3-RELATED"/>
    <property type="match status" value="1"/>
</dbReference>
<dbReference type="InterPro" id="IPR039340">
    <property type="entry name" value="Tfc4/TFIIIC-102/Sfc4"/>
</dbReference>
<protein>
    <recommendedName>
        <fullName evidence="7">Transcription factor tau subunit sfc4</fullName>
    </recommendedName>
</protein>
<reference evidence="3 5" key="1">
    <citation type="journal article" date="2016" name="PLoS ONE">
        <title>Sequence Assembly of Yarrowia lipolytica Strain W29/CLIB89 Shows Transposable Element Diversity.</title>
        <authorList>
            <person name="Magnan C."/>
            <person name="Yu J."/>
            <person name="Chang I."/>
            <person name="Jahn E."/>
            <person name="Kanomata Y."/>
            <person name="Wu J."/>
            <person name="Zeller M."/>
            <person name="Oakes M."/>
            <person name="Baldi P."/>
            <person name="Sandmeyer S."/>
        </authorList>
    </citation>
    <scope>NUCLEOTIDE SEQUENCE [LARGE SCALE GENOMIC DNA]</scope>
    <source>
        <strain evidence="3">CLIB89</strain>
        <strain evidence="5">CLIB89(W29)</strain>
    </source>
</reference>
<dbReference type="InterPro" id="IPR019734">
    <property type="entry name" value="TPR_rpt"/>
</dbReference>
<feature type="repeat" description="TPR" evidence="1">
    <location>
        <begin position="419"/>
        <end position="452"/>
    </location>
</feature>
<name>A0A1D8N5U0_YARLL</name>
<dbReference type="eggNOG" id="KOG2076">
    <property type="taxonomic scope" value="Eukaryota"/>
</dbReference>
<evidence type="ECO:0008006" key="7">
    <source>
        <dbReference type="Google" id="ProtNLM"/>
    </source>
</evidence>
<sequence>MNYDDLRDQFSDYEDDDDFDVGQERYESDGDGDGDELGDLDNLDALPKRLQEIVGGGIPGGSGSASGKKKRGRGRVSIVDREPAPEVKMYLAQASECYINKQLDKAIELLGRAVQLDPKAYQAFKLLVTIYDELGDADRALTANLAAAILNHRAKEDWLAAAERSHAIGGARMLDQAIYCYSKVIQVDPGDESALTERAGLYMDKDMWKKAEQDLKRLLEMQPGDEAVVRTLGYVYTRQGREADAIELYEGILQERLESRAGENEVLQPFTFTQLNYLLDMYVRTESWGKVLIKGKAVARWLLGRADETYWDEHALETDAEFDERRKSVKRSQNRDPESYRLPVEIRSHICIARLKMGDANGLQEARHHLDMFLEEDSAVFADIFLTLGQAFLNANLYAEALDLLTPLVRHDADVVSQTDLYLALASALHHLGHYEDAEQAYLTVSNIDPNNVDAMLGLAESYHFQERYDECTSIVDEIRDLRAKQKREELEEEVGDGDEESGVVFVARQRPSTKPSVKEKELLERKATEACKEKFAALERQRAGLLQGNAVAVYEWMTIASELVDSFSSVRQFYPSDKRRAFKGMTLSKKRKDRMDVDHRIEMLTARLEEDVIDEESENLTEFREIQFSVWFDMFMEYALALARYEDTPADCYTVLNYAKEANVFRMNSDRVECMDLVHVACSIIANDYRIANEETKTLMRTLKFYNDTIRLFSAVLPSGADAQAVFNSTNNQKFILRYIKAVDSIILGKEITGQMRVENRADYAGVLHKENPLLLTLYGHAMILGRSYVSALTYLMRALKESPQDPMVLFTIAIAHVHRAIQRQTNNRHLQIVEGLSFLTQYMDIRENSGDHESQEGHFNMARMAHMLGLTGLAVENYNKVLEFEGLDERYDLKREAAYNLQLIYTVSGNGKLARWVVDKYLTV</sequence>
<evidence type="ECO:0000256" key="1">
    <source>
        <dbReference type="PROSITE-ProRule" id="PRU00339"/>
    </source>
</evidence>
<feature type="compositionally biased region" description="Acidic residues" evidence="2">
    <location>
        <begin position="11"/>
        <end position="21"/>
    </location>
</feature>
<dbReference type="SUPFAM" id="SSF48452">
    <property type="entry name" value="TPR-like"/>
    <property type="match status" value="2"/>
</dbReference>
<dbReference type="EMBL" id="KZ859084">
    <property type="protein sequence ID" value="RDW23458.1"/>
    <property type="molecule type" value="Genomic_DNA"/>
</dbReference>
<dbReference type="VEuPathDB" id="FungiDB:YALI0_B00528g"/>
<dbReference type="GO" id="GO:0006383">
    <property type="term" value="P:transcription by RNA polymerase III"/>
    <property type="evidence" value="ECO:0007669"/>
    <property type="project" value="InterPro"/>
</dbReference>
<feature type="region of interest" description="Disordered" evidence="2">
    <location>
        <begin position="53"/>
        <end position="76"/>
    </location>
</feature>
<feature type="region of interest" description="Disordered" evidence="2">
    <location>
        <begin position="1"/>
        <end position="41"/>
    </location>
</feature>
<dbReference type="GO" id="GO:0000127">
    <property type="term" value="C:transcription factor TFIIIC complex"/>
    <property type="evidence" value="ECO:0007669"/>
    <property type="project" value="TreeGrafter"/>
</dbReference>
<feature type="compositionally biased region" description="Acidic residues" evidence="2">
    <location>
        <begin position="29"/>
        <end position="41"/>
    </location>
</feature>
<dbReference type="OMA" id="SSPNMKF"/>
<dbReference type="EMBL" id="CP017554">
    <property type="protein sequence ID" value="AOW00997.1"/>
    <property type="molecule type" value="Genomic_DNA"/>
</dbReference>
<feature type="compositionally biased region" description="Basic and acidic residues" evidence="2">
    <location>
        <begin position="1"/>
        <end position="10"/>
    </location>
</feature>
<dbReference type="InterPro" id="IPR011990">
    <property type="entry name" value="TPR-like_helical_dom_sf"/>
</dbReference>